<comment type="catalytic activity">
    <reaction evidence="1">
        <text>Hydrolysis of terminal, non-reducing beta-D-glucosyl residues with release of beta-D-glucose.</text>
        <dbReference type="EC" id="3.2.1.21"/>
    </reaction>
</comment>
<dbReference type="CDD" id="cd14752">
    <property type="entry name" value="GH31_N"/>
    <property type="match status" value="1"/>
</dbReference>
<name>A0A3N4I4U0_ASCIM</name>
<evidence type="ECO:0000256" key="16">
    <source>
        <dbReference type="ARBA" id="ARBA00025512"/>
    </source>
</evidence>
<keyword evidence="13 17" id="KW-0326">Glycosidase</keyword>
<dbReference type="GO" id="GO:0008422">
    <property type="term" value="F:beta-glucosidase activity"/>
    <property type="evidence" value="ECO:0007669"/>
    <property type="project" value="UniProtKB-EC"/>
</dbReference>
<evidence type="ECO:0000256" key="4">
    <source>
        <dbReference type="ARBA" id="ARBA00007806"/>
    </source>
</evidence>
<gene>
    <name evidence="23" type="ORF">BJ508DRAFT_318428</name>
</gene>
<dbReference type="GO" id="GO:0030246">
    <property type="term" value="F:carbohydrate binding"/>
    <property type="evidence" value="ECO:0007669"/>
    <property type="project" value="InterPro"/>
</dbReference>
<evidence type="ECO:0000259" key="21">
    <source>
        <dbReference type="Pfam" id="PF13802"/>
    </source>
</evidence>
<comment type="catalytic activity">
    <reaction evidence="2">
        <text>Hydrolysis of terminal, non-reducing (1-&gt;4)-linked alpha-D-glucose residues with release of alpha-D-glucose.</text>
        <dbReference type="EC" id="3.2.1.20"/>
    </reaction>
</comment>
<evidence type="ECO:0000256" key="13">
    <source>
        <dbReference type="ARBA" id="ARBA00023295"/>
    </source>
</evidence>
<dbReference type="Pfam" id="PF01055">
    <property type="entry name" value="Glyco_hydro_31_2nd"/>
    <property type="match status" value="1"/>
</dbReference>
<keyword evidence="11" id="KW-0325">Glycoprotein</keyword>
<dbReference type="SUPFAM" id="SSF74650">
    <property type="entry name" value="Galactose mutarotase-like"/>
    <property type="match status" value="1"/>
</dbReference>
<evidence type="ECO:0000256" key="17">
    <source>
        <dbReference type="RuleBase" id="RU361185"/>
    </source>
</evidence>
<evidence type="ECO:0000256" key="15">
    <source>
        <dbReference type="ARBA" id="ARBA00023326"/>
    </source>
</evidence>
<dbReference type="InterPro" id="IPR017853">
    <property type="entry name" value="GH"/>
</dbReference>
<dbReference type="EC" id="3.2.1.21" evidence="6"/>
<dbReference type="PANTHER" id="PTHR22762:SF67">
    <property type="entry name" value="ALPHA_BETA-GLUCOSIDASE AGDC-RELATED"/>
    <property type="match status" value="1"/>
</dbReference>
<keyword evidence="12" id="KW-0119">Carbohydrate metabolism</keyword>
<dbReference type="InterPro" id="IPR000322">
    <property type="entry name" value="Glyco_hydro_31_TIM"/>
</dbReference>
<dbReference type="SUPFAM" id="SSF51445">
    <property type="entry name" value="(Trans)glycosidases"/>
    <property type="match status" value="1"/>
</dbReference>
<dbReference type="InterPro" id="IPR011013">
    <property type="entry name" value="Gal_mutarotase_sf_dom"/>
</dbReference>
<dbReference type="GO" id="GO:0005576">
    <property type="term" value="C:extracellular region"/>
    <property type="evidence" value="ECO:0007669"/>
    <property type="project" value="UniProtKB-SubCell"/>
</dbReference>
<keyword evidence="8" id="KW-0964">Secreted</keyword>
<keyword evidence="10 17" id="KW-0378">Hydrolase</keyword>
<dbReference type="STRING" id="1160509.A0A3N4I4U0"/>
<dbReference type="OrthoDB" id="5839090at2759"/>
<evidence type="ECO:0000256" key="12">
    <source>
        <dbReference type="ARBA" id="ARBA00023277"/>
    </source>
</evidence>
<evidence type="ECO:0000313" key="24">
    <source>
        <dbReference type="Proteomes" id="UP000275078"/>
    </source>
</evidence>
<dbReference type="InterPro" id="IPR025887">
    <property type="entry name" value="Glyco_hydro_31_N_dom"/>
</dbReference>
<evidence type="ECO:0000259" key="22">
    <source>
        <dbReference type="Pfam" id="PF21365"/>
    </source>
</evidence>
<comment type="similarity">
    <text evidence="4 17">Belongs to the glycosyl hydrolase 31 family.</text>
</comment>
<keyword evidence="24" id="KW-1185">Reference proteome</keyword>
<dbReference type="Gene3D" id="3.20.20.80">
    <property type="entry name" value="Glycosidases"/>
    <property type="match status" value="1"/>
</dbReference>
<keyword evidence="14" id="KW-0961">Cell wall biogenesis/degradation</keyword>
<dbReference type="Pfam" id="PF21365">
    <property type="entry name" value="Glyco_hydro_31_3rd"/>
    <property type="match status" value="1"/>
</dbReference>
<keyword evidence="9 19" id="KW-0732">Signal</keyword>
<evidence type="ECO:0000256" key="5">
    <source>
        <dbReference type="ARBA" id="ARBA00012741"/>
    </source>
</evidence>
<evidence type="ECO:0000256" key="6">
    <source>
        <dbReference type="ARBA" id="ARBA00012744"/>
    </source>
</evidence>
<feature type="region of interest" description="Disordered" evidence="18">
    <location>
        <begin position="108"/>
        <end position="130"/>
    </location>
</feature>
<dbReference type="InterPro" id="IPR013780">
    <property type="entry name" value="Glyco_hydro_b"/>
</dbReference>
<reference evidence="23 24" key="1">
    <citation type="journal article" date="2018" name="Nat. Ecol. Evol.">
        <title>Pezizomycetes genomes reveal the molecular basis of ectomycorrhizal truffle lifestyle.</title>
        <authorList>
            <person name="Murat C."/>
            <person name="Payen T."/>
            <person name="Noel B."/>
            <person name="Kuo A."/>
            <person name="Morin E."/>
            <person name="Chen J."/>
            <person name="Kohler A."/>
            <person name="Krizsan K."/>
            <person name="Balestrini R."/>
            <person name="Da Silva C."/>
            <person name="Montanini B."/>
            <person name="Hainaut M."/>
            <person name="Levati E."/>
            <person name="Barry K.W."/>
            <person name="Belfiori B."/>
            <person name="Cichocki N."/>
            <person name="Clum A."/>
            <person name="Dockter R.B."/>
            <person name="Fauchery L."/>
            <person name="Guy J."/>
            <person name="Iotti M."/>
            <person name="Le Tacon F."/>
            <person name="Lindquist E.A."/>
            <person name="Lipzen A."/>
            <person name="Malagnac F."/>
            <person name="Mello A."/>
            <person name="Molinier V."/>
            <person name="Miyauchi S."/>
            <person name="Poulain J."/>
            <person name="Riccioni C."/>
            <person name="Rubini A."/>
            <person name="Sitrit Y."/>
            <person name="Splivallo R."/>
            <person name="Traeger S."/>
            <person name="Wang M."/>
            <person name="Zifcakova L."/>
            <person name="Wipf D."/>
            <person name="Zambonelli A."/>
            <person name="Paolocci F."/>
            <person name="Nowrousian M."/>
            <person name="Ottonello S."/>
            <person name="Baldrian P."/>
            <person name="Spatafora J.W."/>
            <person name="Henrissat B."/>
            <person name="Nagy L.G."/>
            <person name="Aury J.M."/>
            <person name="Wincker P."/>
            <person name="Grigoriev I.V."/>
            <person name="Bonfante P."/>
            <person name="Martin F.M."/>
        </authorList>
    </citation>
    <scope>NUCLEOTIDE SEQUENCE [LARGE SCALE GENOMIC DNA]</scope>
    <source>
        <strain evidence="23 24">RN42</strain>
    </source>
</reference>
<feature type="domain" description="Glycosyl hydrolase family 31 C-terminal" evidence="22">
    <location>
        <begin position="688"/>
        <end position="773"/>
    </location>
</feature>
<evidence type="ECO:0000256" key="3">
    <source>
        <dbReference type="ARBA" id="ARBA00004613"/>
    </source>
</evidence>
<evidence type="ECO:0000256" key="7">
    <source>
        <dbReference type="ARBA" id="ARBA00014002"/>
    </source>
</evidence>
<dbReference type="Gene3D" id="2.60.40.1760">
    <property type="entry name" value="glycosyl hydrolase (family 31)"/>
    <property type="match status" value="1"/>
</dbReference>
<dbReference type="PANTHER" id="PTHR22762">
    <property type="entry name" value="ALPHA-GLUCOSIDASE"/>
    <property type="match status" value="1"/>
</dbReference>
<dbReference type="EC" id="3.2.1.20" evidence="5"/>
<organism evidence="23 24">
    <name type="scientific">Ascobolus immersus RN42</name>
    <dbReference type="NCBI Taxonomy" id="1160509"/>
    <lineage>
        <taxon>Eukaryota</taxon>
        <taxon>Fungi</taxon>
        <taxon>Dikarya</taxon>
        <taxon>Ascomycota</taxon>
        <taxon>Pezizomycotina</taxon>
        <taxon>Pezizomycetes</taxon>
        <taxon>Pezizales</taxon>
        <taxon>Ascobolaceae</taxon>
        <taxon>Ascobolus</taxon>
    </lineage>
</organism>
<keyword evidence="15" id="KW-0624">Polysaccharide degradation</keyword>
<dbReference type="InterPro" id="IPR048395">
    <property type="entry name" value="Glyco_hydro_31_C"/>
</dbReference>
<dbReference type="Pfam" id="PF13802">
    <property type="entry name" value="Gal_mutarotas_2"/>
    <property type="match status" value="1"/>
</dbReference>
<evidence type="ECO:0000256" key="19">
    <source>
        <dbReference type="SAM" id="SignalP"/>
    </source>
</evidence>
<dbReference type="Proteomes" id="UP000275078">
    <property type="component" value="Unassembled WGS sequence"/>
</dbReference>
<feature type="domain" description="Glycoside hydrolase family 31 TIM barrel" evidence="20">
    <location>
        <begin position="288"/>
        <end position="676"/>
    </location>
</feature>
<feature type="domain" description="Glycoside hydrolase family 31 N-terminal" evidence="21">
    <location>
        <begin position="138"/>
        <end position="237"/>
    </location>
</feature>
<dbReference type="CDD" id="cd06602">
    <property type="entry name" value="GH31_MGAM_SI_GAA"/>
    <property type="match status" value="1"/>
</dbReference>
<evidence type="ECO:0000256" key="8">
    <source>
        <dbReference type="ARBA" id="ARBA00022525"/>
    </source>
</evidence>
<evidence type="ECO:0000256" key="14">
    <source>
        <dbReference type="ARBA" id="ARBA00023316"/>
    </source>
</evidence>
<evidence type="ECO:0000256" key="18">
    <source>
        <dbReference type="SAM" id="MobiDB-lite"/>
    </source>
</evidence>
<sequence>MQLIRTGGTGVLLTLLPVLALAFLIPFVRAQSSGSTSLKNISKCKGYKASNIKNSQWGLTADLTLVGKGCGVYGEDLKKLALTVEYQTDDRVRVLIQDAAKQRYQVPESVLAQPPRGDRPPKRPSLKFEATDGPNGFGFKITRAGSKEAIFSTEGNPLIFEKQFLYLRNNLPRDPFVYGLGEHTDTFRLPTKNYTRTIWNRDSYGVPENSNLYGAHPVYFEHRHSGTHGVFLRNSNGMDIVLDEVSHRGRKSNFLEYRVLGGVFDFTFIAGPTPQDVSRQYAEVVGKPAEVPYWGLGFHQCRYGYRDWIDVAGVVENYKKAGIPLETMWTDIDYMDRRRVFSVDPQRFPMHRMRQLVDKLHKDHQHYIVMVDPAVAAADYGAYNRGVEKGVFMKEQDGSLHLGVVWPGVTVYPDWFNPATQSYWTEEFQRFFNKDTGVDIDGVWIDMNEPANFCDYPCEDPEQAAIDQDMPPTPPPVRPDPVPALEGFPNSKSQYEDLINPKYKIKNDAPSGILSDKTAHTDIQHANGLWEYDVHNLYGSMMSTFTRSAMLARRPGRRPFIITRSTFAGAGAQVGKWLGDNLSLWEHYRMSIASMLGFSSIYQVPLVGSDVCGFGGNTTETLCARWTTLGAFQPFYRNHNGDTSISQELYLWEKSSDAARWAINIRYQLLDYLYTAFWSQHRTGVPSVAIPMWYNYPKDENTWPIDLQYFFGESILVSPVTAENKTSVEIYLPKDTFYTFPELKKVEGRGKKVTLRDIPFDRIPLHIKGGSIIPLREQSAMTTYELRKKDFELIVAPDAHGNAEGQLWIDDGDKLGGNQPRRTRSAMDT</sequence>
<dbReference type="GO" id="GO:0000272">
    <property type="term" value="P:polysaccharide catabolic process"/>
    <property type="evidence" value="ECO:0007669"/>
    <property type="project" value="UniProtKB-KW"/>
</dbReference>
<evidence type="ECO:0000256" key="2">
    <source>
        <dbReference type="ARBA" id="ARBA00001657"/>
    </source>
</evidence>
<evidence type="ECO:0000256" key="10">
    <source>
        <dbReference type="ARBA" id="ARBA00022801"/>
    </source>
</evidence>
<comment type="function">
    <text evidence="16">Glucosidase involved in the degradation of cellulosic biomass. Has both alpha- and beta-glucosidase activity.</text>
</comment>
<comment type="subcellular location">
    <subcellularLocation>
        <location evidence="3">Secreted</location>
    </subcellularLocation>
</comment>
<evidence type="ECO:0000256" key="11">
    <source>
        <dbReference type="ARBA" id="ARBA00023180"/>
    </source>
</evidence>
<evidence type="ECO:0000256" key="9">
    <source>
        <dbReference type="ARBA" id="ARBA00022729"/>
    </source>
</evidence>
<feature type="signal peptide" evidence="19">
    <location>
        <begin position="1"/>
        <end position="30"/>
    </location>
</feature>
<feature type="region of interest" description="Disordered" evidence="18">
    <location>
        <begin position="810"/>
        <end position="829"/>
    </location>
</feature>
<evidence type="ECO:0000259" key="20">
    <source>
        <dbReference type="Pfam" id="PF01055"/>
    </source>
</evidence>
<dbReference type="GO" id="GO:0004558">
    <property type="term" value="F:alpha-1,4-glucosidase activity"/>
    <property type="evidence" value="ECO:0007669"/>
    <property type="project" value="UniProtKB-EC"/>
</dbReference>
<dbReference type="SUPFAM" id="SSF51011">
    <property type="entry name" value="Glycosyl hydrolase domain"/>
    <property type="match status" value="1"/>
</dbReference>
<accession>A0A3N4I4U0</accession>
<protein>
    <recommendedName>
        <fullName evidence="7">Probable alpha/beta-glucosidase agdC</fullName>
        <ecNumber evidence="5">3.2.1.20</ecNumber>
        <ecNumber evidence="6">3.2.1.21</ecNumber>
    </recommendedName>
</protein>
<dbReference type="EMBL" id="ML119682">
    <property type="protein sequence ID" value="RPA81115.1"/>
    <property type="molecule type" value="Genomic_DNA"/>
</dbReference>
<dbReference type="Gene3D" id="2.60.40.1180">
    <property type="entry name" value="Golgi alpha-mannosidase II"/>
    <property type="match status" value="2"/>
</dbReference>
<evidence type="ECO:0000313" key="23">
    <source>
        <dbReference type="EMBL" id="RPA81115.1"/>
    </source>
</evidence>
<dbReference type="InterPro" id="IPR030458">
    <property type="entry name" value="Glyco_hydro_31_AS"/>
</dbReference>
<feature type="chain" id="PRO_5018219183" description="Probable alpha/beta-glucosidase agdC" evidence="19">
    <location>
        <begin position="31"/>
        <end position="829"/>
    </location>
</feature>
<evidence type="ECO:0000256" key="1">
    <source>
        <dbReference type="ARBA" id="ARBA00000448"/>
    </source>
</evidence>
<proteinExistence type="inferred from homology"/>
<dbReference type="PROSITE" id="PS00129">
    <property type="entry name" value="GLYCOSYL_HYDROL_F31_1"/>
    <property type="match status" value="1"/>
</dbReference>
<dbReference type="GO" id="GO:0071555">
    <property type="term" value="P:cell wall organization"/>
    <property type="evidence" value="ECO:0007669"/>
    <property type="project" value="UniProtKB-KW"/>
</dbReference>
<dbReference type="AlphaFoldDB" id="A0A3N4I4U0"/>